<dbReference type="VEuPathDB" id="FungiDB:P170DRAFT_359297"/>
<comment type="caution">
    <text evidence="3">The sequence shown here is derived from an EMBL/GenBank/DDBJ whole genome shotgun (WGS) entry which is preliminary data.</text>
</comment>
<dbReference type="Proteomes" id="UP000234275">
    <property type="component" value="Unassembled WGS sequence"/>
</dbReference>
<feature type="domain" description="DUF7924" evidence="2">
    <location>
        <begin position="106"/>
        <end position="342"/>
    </location>
</feature>
<sequence>KQLKTSKDVSILHWIQNEKWPQTLFESSPNREPKDIISPSKIATSSEDTEPGDTEIENFTPFLESRGCFLNGTSKPDKADIALCKKLLKRHCEVPKDTTLDDYDYIQRILPERNETAVNLVIGRLVVPSAEIEIVRGRIEYEYLIDSIKEVWDGSVALDEPPGNDADNARNGQCQMPTPQPDYAVGFTEEAFTKEHFAKLEPFIGQLGHNSVFRGTLEMLFPFLTTEVRCSKASLEVADQHNAHSMARSLRGVVELFKLVKRERELDRKILGFSISHNHDTVRIYGYYPVFEMGTVTYHRYSVHTFSITAAKGKERWTSYKFVMALYNDWVPVHFQRLVSAVNDLPAGVNFAVDGIRRFSC</sequence>
<dbReference type="STRING" id="1392250.A0A2I2G6A6"/>
<gene>
    <name evidence="3" type="ORF">P170DRAFT_359297</name>
</gene>
<feature type="non-terminal residue" evidence="3">
    <location>
        <position position="1"/>
    </location>
</feature>
<evidence type="ECO:0000313" key="3">
    <source>
        <dbReference type="EMBL" id="PLB48410.1"/>
    </source>
</evidence>
<dbReference type="GeneID" id="36552045"/>
<evidence type="ECO:0000256" key="1">
    <source>
        <dbReference type="SAM" id="MobiDB-lite"/>
    </source>
</evidence>
<feature type="region of interest" description="Disordered" evidence="1">
    <location>
        <begin position="23"/>
        <end position="53"/>
    </location>
</feature>
<keyword evidence="4" id="KW-1185">Reference proteome</keyword>
<evidence type="ECO:0000313" key="4">
    <source>
        <dbReference type="Proteomes" id="UP000234275"/>
    </source>
</evidence>
<proteinExistence type="predicted"/>
<accession>A0A2I2G6A6</accession>
<dbReference type="AlphaFoldDB" id="A0A2I2G6A6"/>
<dbReference type="RefSeq" id="XP_024703712.1">
    <property type="nucleotide sequence ID" value="XM_024844345.1"/>
</dbReference>
<reference evidence="3 4" key="1">
    <citation type="submission" date="2016-12" db="EMBL/GenBank/DDBJ databases">
        <title>The genomes of Aspergillus section Nigri reveals drivers in fungal speciation.</title>
        <authorList>
            <consortium name="DOE Joint Genome Institute"/>
            <person name="Vesth T.C."/>
            <person name="Nybo J."/>
            <person name="Theobald S."/>
            <person name="Brandl J."/>
            <person name="Frisvad J.C."/>
            <person name="Nielsen K.F."/>
            <person name="Lyhne E.K."/>
            <person name="Kogle M.E."/>
            <person name="Kuo A."/>
            <person name="Riley R."/>
            <person name="Clum A."/>
            <person name="Nolan M."/>
            <person name="Lipzen A."/>
            <person name="Salamov A."/>
            <person name="Henrissat B."/>
            <person name="Wiebenga A."/>
            <person name="De Vries R.P."/>
            <person name="Grigoriev I.V."/>
            <person name="Mortensen U.H."/>
            <person name="Andersen M.R."/>
            <person name="Baker S.E."/>
        </authorList>
    </citation>
    <scope>NUCLEOTIDE SEQUENCE [LARGE SCALE GENOMIC DNA]</scope>
    <source>
        <strain evidence="3 4">IBT 23096</strain>
    </source>
</reference>
<dbReference type="EMBL" id="MSFO01000005">
    <property type="protein sequence ID" value="PLB48410.1"/>
    <property type="molecule type" value="Genomic_DNA"/>
</dbReference>
<dbReference type="Pfam" id="PF25545">
    <property type="entry name" value="DUF7924"/>
    <property type="match status" value="1"/>
</dbReference>
<protein>
    <recommendedName>
        <fullName evidence="2">DUF7924 domain-containing protein</fullName>
    </recommendedName>
</protein>
<dbReference type="PANTHER" id="PTHR42470:SF2">
    <property type="match status" value="1"/>
</dbReference>
<dbReference type="OrthoDB" id="5400850at2759"/>
<dbReference type="InterPro" id="IPR057684">
    <property type="entry name" value="DUF7924"/>
</dbReference>
<evidence type="ECO:0000259" key="2">
    <source>
        <dbReference type="Pfam" id="PF25545"/>
    </source>
</evidence>
<name>A0A2I2G6A6_9EURO</name>
<dbReference type="PANTHER" id="PTHR42470">
    <property type="entry name" value="VAST DOMAIN-CONTAINING PROTEIN"/>
    <property type="match status" value="1"/>
</dbReference>
<organism evidence="3 4">
    <name type="scientific">Aspergillus steynii IBT 23096</name>
    <dbReference type="NCBI Taxonomy" id="1392250"/>
    <lineage>
        <taxon>Eukaryota</taxon>
        <taxon>Fungi</taxon>
        <taxon>Dikarya</taxon>
        <taxon>Ascomycota</taxon>
        <taxon>Pezizomycotina</taxon>
        <taxon>Eurotiomycetes</taxon>
        <taxon>Eurotiomycetidae</taxon>
        <taxon>Eurotiales</taxon>
        <taxon>Aspergillaceae</taxon>
        <taxon>Aspergillus</taxon>
        <taxon>Aspergillus subgen. Circumdati</taxon>
    </lineage>
</organism>